<dbReference type="RefSeq" id="WP_273601069.1">
    <property type="nucleotide sequence ID" value="NZ_JAQQXT010000009.1"/>
</dbReference>
<dbReference type="Pfam" id="PF07745">
    <property type="entry name" value="Glyco_hydro_53"/>
    <property type="match status" value="1"/>
</dbReference>
<evidence type="ECO:0000256" key="2">
    <source>
        <dbReference type="ARBA" id="ARBA00010687"/>
    </source>
</evidence>
<keyword evidence="8" id="KW-1185">Reference proteome</keyword>
<evidence type="ECO:0000256" key="4">
    <source>
        <dbReference type="ARBA" id="ARBA00022801"/>
    </source>
</evidence>
<dbReference type="GO" id="GO:0016787">
    <property type="term" value="F:hydrolase activity"/>
    <property type="evidence" value="ECO:0007669"/>
    <property type="project" value="UniProtKB-KW"/>
</dbReference>
<keyword evidence="6" id="KW-0732">Signal</keyword>
<dbReference type="EC" id="3.2.1.89" evidence="3 6"/>
<dbReference type="SUPFAM" id="SSF51445">
    <property type="entry name" value="(Trans)glycosidases"/>
    <property type="match status" value="1"/>
</dbReference>
<comment type="caution">
    <text evidence="7">The sequence shown here is derived from an EMBL/GenBank/DDBJ whole genome shotgun (WGS) entry which is preliminary data.</text>
</comment>
<dbReference type="Proteomes" id="UP001221189">
    <property type="component" value="Unassembled WGS sequence"/>
</dbReference>
<feature type="chain" id="PRO_5044997604" description="Arabinogalactan endo-beta-1,4-galactanase" evidence="6">
    <location>
        <begin position="18"/>
        <end position="400"/>
    </location>
</feature>
<evidence type="ECO:0000313" key="7">
    <source>
        <dbReference type="EMBL" id="MDC8772902.1"/>
    </source>
</evidence>
<dbReference type="InterPro" id="IPR017853">
    <property type="entry name" value="GH"/>
</dbReference>
<keyword evidence="5 6" id="KW-0326">Glycosidase</keyword>
<comment type="catalytic activity">
    <reaction evidence="1 6">
        <text>The enzyme specifically hydrolyzes (1-&gt;4)-beta-D-galactosidic linkages in type I arabinogalactans.</text>
        <dbReference type="EC" id="3.2.1.89"/>
    </reaction>
</comment>
<keyword evidence="4 6" id="KW-0378">Hydrolase</keyword>
<evidence type="ECO:0000256" key="3">
    <source>
        <dbReference type="ARBA" id="ARBA00012556"/>
    </source>
</evidence>
<dbReference type="PANTHER" id="PTHR34983">
    <property type="entry name" value="ARABINOGALACTAN ENDO-BETA-1,4-GALACTANASE A"/>
    <property type="match status" value="1"/>
</dbReference>
<feature type="signal peptide" evidence="6">
    <location>
        <begin position="1"/>
        <end position="17"/>
    </location>
</feature>
<name>A0ABT5KG41_9BURK</name>
<evidence type="ECO:0000256" key="5">
    <source>
        <dbReference type="ARBA" id="ARBA00023295"/>
    </source>
</evidence>
<accession>A0ABT5KG41</accession>
<evidence type="ECO:0000256" key="1">
    <source>
        <dbReference type="ARBA" id="ARBA00001695"/>
    </source>
</evidence>
<dbReference type="Gene3D" id="3.20.20.80">
    <property type="entry name" value="Glycosidases"/>
    <property type="match status" value="1"/>
</dbReference>
<reference evidence="7 8" key="1">
    <citation type="submission" date="2022-10" db="EMBL/GenBank/DDBJ databases">
        <title>Paucibacter sp. hw1 Genome sequencing.</title>
        <authorList>
            <person name="Park S."/>
        </authorList>
    </citation>
    <scope>NUCLEOTIDE SEQUENCE [LARGE SCALE GENOMIC DNA]</scope>
    <source>
        <strain evidence="8">hw1</strain>
    </source>
</reference>
<evidence type="ECO:0000313" key="8">
    <source>
        <dbReference type="Proteomes" id="UP001221189"/>
    </source>
</evidence>
<dbReference type="InterPro" id="IPR011683">
    <property type="entry name" value="Glyco_hydro_53"/>
</dbReference>
<organism evidence="7 8">
    <name type="scientific">Roseateles albus</name>
    <dbReference type="NCBI Taxonomy" id="2987525"/>
    <lineage>
        <taxon>Bacteria</taxon>
        <taxon>Pseudomonadati</taxon>
        <taxon>Pseudomonadota</taxon>
        <taxon>Betaproteobacteria</taxon>
        <taxon>Burkholderiales</taxon>
        <taxon>Sphaerotilaceae</taxon>
        <taxon>Roseateles</taxon>
    </lineage>
</organism>
<sequence>MVKLLAAALLACSAAQAAPFLAGGDVSVLPLMEAHGAIYSDRQGKPGDALKILADHGHNIARLRLYDSPGPGTGADGYYWPEGSMDLPDLLKLARRAKALQMQIQLTLHYSDFWTNSKTQNLPSAWARELARLPDEAARRARLAELVFERTREVMLAMQAQGTSPEFVSLGNEIEHGMLYPYGKITPPGDTGWDGLAPLLRAGHAAVRSVTPKAKIVLHLDDGGNLAKYRDWFDQARAHGVEWDVIGASYYPFWTKKTATQMAAFSRAVTTLYDKDLLVMEVGFNWTPKLPNGWPGQLSDNGPYPASMSSPQGQRDFMAELFGLLKREPRVLGLLYWDPVMIATPGLGWALLEGKGGSKAQAGPNVVSNTTLFDFKGRALPVLDAWREQSLNHQSPQVKP</sequence>
<evidence type="ECO:0000256" key="6">
    <source>
        <dbReference type="RuleBase" id="RU361192"/>
    </source>
</evidence>
<comment type="similarity">
    <text evidence="2 6">Belongs to the glycosyl hydrolase 53 family.</text>
</comment>
<dbReference type="EMBL" id="JAQQXT010000009">
    <property type="protein sequence ID" value="MDC8772902.1"/>
    <property type="molecule type" value="Genomic_DNA"/>
</dbReference>
<gene>
    <name evidence="7" type="ORF">PRZ03_15055</name>
</gene>
<dbReference type="PANTHER" id="PTHR34983:SF1">
    <property type="entry name" value="ARABINOGALACTAN ENDO-BETA-1,4-GALACTANASE A"/>
    <property type="match status" value="1"/>
</dbReference>
<proteinExistence type="inferred from homology"/>
<protein>
    <recommendedName>
        <fullName evidence="3 6">Arabinogalactan endo-beta-1,4-galactanase</fullName>
        <ecNumber evidence="3 6">3.2.1.89</ecNumber>
    </recommendedName>
</protein>